<dbReference type="Gene3D" id="4.10.830.40">
    <property type="match status" value="1"/>
</dbReference>
<dbReference type="PROSITE" id="PS50119">
    <property type="entry name" value="ZF_BBOX"/>
    <property type="match status" value="1"/>
</dbReference>
<dbReference type="Proteomes" id="UP000261620">
    <property type="component" value="Unplaced"/>
</dbReference>
<dbReference type="PANTHER" id="PTHR25465">
    <property type="entry name" value="B-BOX DOMAIN CONTAINING"/>
    <property type="match status" value="1"/>
</dbReference>
<dbReference type="InterPro" id="IPR013320">
    <property type="entry name" value="ConA-like_dom_sf"/>
</dbReference>
<dbReference type="GO" id="GO:0005737">
    <property type="term" value="C:cytoplasm"/>
    <property type="evidence" value="ECO:0007669"/>
    <property type="project" value="UniProtKB-ARBA"/>
</dbReference>
<dbReference type="Pfam" id="PF25600">
    <property type="entry name" value="TRIM_CC"/>
    <property type="match status" value="1"/>
</dbReference>
<evidence type="ECO:0000256" key="3">
    <source>
        <dbReference type="ARBA" id="ARBA00022771"/>
    </source>
</evidence>
<dbReference type="AlphaFoldDB" id="A0A3Q3VNN1"/>
<evidence type="ECO:0000256" key="1">
    <source>
        <dbReference type="ARBA" id="ARBA00022588"/>
    </source>
</evidence>
<keyword evidence="5" id="KW-0391">Immunity</keyword>
<evidence type="ECO:0000259" key="9">
    <source>
        <dbReference type="PROSITE" id="PS50119"/>
    </source>
</evidence>
<dbReference type="OMA" id="RSEDHHC"/>
<name>A0A3Q3VNN1_MOLML</name>
<dbReference type="SUPFAM" id="SSF49899">
    <property type="entry name" value="Concanavalin A-like lectins/glucanases"/>
    <property type="match status" value="1"/>
</dbReference>
<dbReference type="SUPFAM" id="SSF57845">
    <property type="entry name" value="B-box zinc-binding domain"/>
    <property type="match status" value="1"/>
</dbReference>
<dbReference type="FunFam" id="2.60.120.920:FF:000004">
    <property type="entry name" value="Butyrophilin subfamily 1 member A1"/>
    <property type="match status" value="1"/>
</dbReference>
<dbReference type="InterPro" id="IPR017907">
    <property type="entry name" value="Znf_RING_CS"/>
</dbReference>
<dbReference type="InterPro" id="IPR001841">
    <property type="entry name" value="Znf_RING"/>
</dbReference>
<dbReference type="InterPro" id="IPR043136">
    <property type="entry name" value="B30.2/SPRY_sf"/>
</dbReference>
<dbReference type="Ensembl" id="ENSMMOT00000002394.1">
    <property type="protein sequence ID" value="ENSMMOP00000002353.1"/>
    <property type="gene ID" value="ENSMMOG00000001924.1"/>
</dbReference>
<dbReference type="PROSITE" id="PS00518">
    <property type="entry name" value="ZF_RING_1"/>
    <property type="match status" value="1"/>
</dbReference>
<feature type="coiled-coil region" evidence="7">
    <location>
        <begin position="184"/>
        <end position="229"/>
    </location>
</feature>
<dbReference type="InterPro" id="IPR000315">
    <property type="entry name" value="Znf_B-box"/>
</dbReference>
<keyword evidence="12" id="KW-1185">Reference proteome</keyword>
<organism evidence="11 12">
    <name type="scientific">Mola mola</name>
    <name type="common">Ocean sunfish</name>
    <name type="synonym">Tetraodon mola</name>
    <dbReference type="NCBI Taxonomy" id="94237"/>
    <lineage>
        <taxon>Eukaryota</taxon>
        <taxon>Metazoa</taxon>
        <taxon>Chordata</taxon>
        <taxon>Craniata</taxon>
        <taxon>Vertebrata</taxon>
        <taxon>Euteleostomi</taxon>
        <taxon>Actinopterygii</taxon>
        <taxon>Neopterygii</taxon>
        <taxon>Teleostei</taxon>
        <taxon>Neoteleostei</taxon>
        <taxon>Acanthomorphata</taxon>
        <taxon>Eupercaria</taxon>
        <taxon>Tetraodontiformes</taxon>
        <taxon>Molidae</taxon>
        <taxon>Mola</taxon>
    </lineage>
</organism>
<dbReference type="Pfam" id="PF00643">
    <property type="entry name" value="zf-B_box"/>
    <property type="match status" value="1"/>
</dbReference>
<dbReference type="SMART" id="SM00589">
    <property type="entry name" value="PRY"/>
    <property type="match status" value="1"/>
</dbReference>
<keyword evidence="3 6" id="KW-0863">Zinc-finger</keyword>
<reference evidence="11" key="1">
    <citation type="submission" date="2025-08" db="UniProtKB">
        <authorList>
            <consortium name="Ensembl"/>
        </authorList>
    </citation>
    <scope>IDENTIFICATION</scope>
</reference>
<protein>
    <submittedName>
        <fullName evidence="11">Uncharacterized protein</fullName>
    </submittedName>
</protein>
<keyword evidence="2" id="KW-0479">Metal-binding</keyword>
<dbReference type="CDD" id="cd19769">
    <property type="entry name" value="Bbox2_TRIM16-like"/>
    <property type="match status" value="1"/>
</dbReference>
<reference evidence="11" key="2">
    <citation type="submission" date="2025-09" db="UniProtKB">
        <authorList>
            <consortium name="Ensembl"/>
        </authorList>
    </citation>
    <scope>IDENTIFICATION</scope>
</reference>
<keyword evidence="4" id="KW-0862">Zinc</keyword>
<evidence type="ECO:0000256" key="6">
    <source>
        <dbReference type="PROSITE-ProRule" id="PRU00024"/>
    </source>
</evidence>
<keyword evidence="1" id="KW-0399">Innate immunity</keyword>
<dbReference type="Pfam" id="PF13445">
    <property type="entry name" value="zf-RING_UBOX"/>
    <property type="match status" value="1"/>
</dbReference>
<dbReference type="InterPro" id="IPR006574">
    <property type="entry name" value="PRY"/>
</dbReference>
<dbReference type="PANTHER" id="PTHR25465:SF32">
    <property type="entry name" value="BLOODTHIRSTY-RELATED GENE FAMILY, MEMBER 16 ISOFORM X1-RELATED"/>
    <property type="match status" value="1"/>
</dbReference>
<evidence type="ECO:0000256" key="5">
    <source>
        <dbReference type="ARBA" id="ARBA00022859"/>
    </source>
</evidence>
<dbReference type="Gene3D" id="3.30.40.10">
    <property type="entry name" value="Zinc/RING finger domain, C3HC4 (zinc finger)"/>
    <property type="match status" value="1"/>
</dbReference>
<evidence type="ECO:0000313" key="11">
    <source>
        <dbReference type="Ensembl" id="ENSMMOP00000002353.1"/>
    </source>
</evidence>
<evidence type="ECO:0000256" key="7">
    <source>
        <dbReference type="SAM" id="Coils"/>
    </source>
</evidence>
<dbReference type="Gene3D" id="3.30.160.60">
    <property type="entry name" value="Classic Zinc Finger"/>
    <property type="match status" value="1"/>
</dbReference>
<dbReference type="STRING" id="94237.ENSMMOP00000002353"/>
<evidence type="ECO:0000256" key="4">
    <source>
        <dbReference type="ARBA" id="ARBA00022833"/>
    </source>
</evidence>
<dbReference type="GO" id="GO:0045087">
    <property type="term" value="P:innate immune response"/>
    <property type="evidence" value="ECO:0007669"/>
    <property type="project" value="UniProtKB-KW"/>
</dbReference>
<dbReference type="SMART" id="SM00336">
    <property type="entry name" value="BBOX"/>
    <property type="match status" value="2"/>
</dbReference>
<dbReference type="InterPro" id="IPR027370">
    <property type="entry name" value="Znf-RING_euk"/>
</dbReference>
<dbReference type="Pfam" id="PF00622">
    <property type="entry name" value="SPRY"/>
    <property type="match status" value="1"/>
</dbReference>
<dbReference type="InterPro" id="IPR001870">
    <property type="entry name" value="B30.2/SPRY"/>
</dbReference>
<accession>A0A3Q3VNN1</accession>
<dbReference type="InterPro" id="IPR051051">
    <property type="entry name" value="E3_ubiq-ligase_TRIM/RNF"/>
</dbReference>
<feature type="domain" description="B box-type" evidence="9">
    <location>
        <begin position="147"/>
        <end position="187"/>
    </location>
</feature>
<sequence length="538" mass="61230">MATASCVLSEEKFLCPVCLDVFTDPVSTPCGHNFCRLCIHKYWDTSEICWCPFCKRIFSPRPELQVNMVMSELTAEFKAKVQPRDSTPDPERPQAMDVFCDICSELKEKAIKSCLVCLVSLCEVHVEPHQRVASLRTHTLLDPVSGLGDRMCKMHNKVTELYCRTEQACVCTLCFKTGHRGHNVVSLEEEYEAAIAKKDEAMARIQKTIQSRLEKIAEIESVADEAEKEKGASVQVFTDLIDCIRRQQAELVDAIEERFSAMRQKAGGFLTELRMEIAELESKSSRLERLSHSEDHQLFLQIFPTLCSPSKRDWSRVSVRSDLSFETVKGAVTLLKQRFEEVVEELPEVRLKRMIAHAVDLTLDPDTAYCSLVISQDGKQVINGDTQQNLPNNPETSEMFPEVLTKEGFTAGKFYYEVQVKDNTYWILGVVRESFDRKNQFLSVKNGYWTITCDEGSIYGPSSKPVRRLGKEKLQKVGIFVDYDKGVVSFYDISSKSRIYSFTGCRFTEKLYPYFCLEDRLDGTNATPLIITPVSQTQ</sequence>
<dbReference type="SMART" id="SM00184">
    <property type="entry name" value="RING"/>
    <property type="match status" value="1"/>
</dbReference>
<dbReference type="InterPro" id="IPR003877">
    <property type="entry name" value="SPRY_dom"/>
</dbReference>
<dbReference type="PROSITE" id="PS50188">
    <property type="entry name" value="B302_SPRY"/>
    <property type="match status" value="1"/>
</dbReference>
<dbReference type="CDD" id="cd13733">
    <property type="entry name" value="SPRY_PRY_C-I_1"/>
    <property type="match status" value="1"/>
</dbReference>
<dbReference type="Gene3D" id="2.60.120.920">
    <property type="match status" value="1"/>
</dbReference>
<dbReference type="InterPro" id="IPR013083">
    <property type="entry name" value="Znf_RING/FYVE/PHD"/>
</dbReference>
<dbReference type="SMART" id="SM00449">
    <property type="entry name" value="SPRY"/>
    <property type="match status" value="1"/>
</dbReference>
<dbReference type="SUPFAM" id="SSF57850">
    <property type="entry name" value="RING/U-box"/>
    <property type="match status" value="1"/>
</dbReference>
<dbReference type="PRINTS" id="PR01407">
    <property type="entry name" value="BUTYPHLNCDUF"/>
</dbReference>
<proteinExistence type="predicted"/>
<evidence type="ECO:0000259" key="8">
    <source>
        <dbReference type="PROSITE" id="PS50089"/>
    </source>
</evidence>
<dbReference type="InterPro" id="IPR058030">
    <property type="entry name" value="TRIM8/14/16/25/29/45/65_CC"/>
</dbReference>
<dbReference type="Pfam" id="PF13765">
    <property type="entry name" value="PRY"/>
    <property type="match status" value="1"/>
</dbReference>
<feature type="domain" description="B30.2/SPRY" evidence="10">
    <location>
        <begin position="341"/>
        <end position="534"/>
    </location>
</feature>
<dbReference type="InterPro" id="IPR003879">
    <property type="entry name" value="Butyrophylin_SPRY"/>
</dbReference>
<keyword evidence="7" id="KW-0175">Coiled coil</keyword>
<evidence type="ECO:0000313" key="12">
    <source>
        <dbReference type="Proteomes" id="UP000261620"/>
    </source>
</evidence>
<dbReference type="GO" id="GO:0008270">
    <property type="term" value="F:zinc ion binding"/>
    <property type="evidence" value="ECO:0007669"/>
    <property type="project" value="UniProtKB-KW"/>
</dbReference>
<evidence type="ECO:0000256" key="2">
    <source>
        <dbReference type="ARBA" id="ARBA00022723"/>
    </source>
</evidence>
<dbReference type="PROSITE" id="PS50089">
    <property type="entry name" value="ZF_RING_2"/>
    <property type="match status" value="1"/>
</dbReference>
<feature type="domain" description="RING-type" evidence="8">
    <location>
        <begin position="15"/>
        <end position="55"/>
    </location>
</feature>
<evidence type="ECO:0000259" key="10">
    <source>
        <dbReference type="PROSITE" id="PS50188"/>
    </source>
</evidence>